<dbReference type="Gene3D" id="3.90.650.10">
    <property type="entry name" value="PurM-like C-terminal domain"/>
    <property type="match status" value="2"/>
</dbReference>
<dbReference type="KEGG" id="ssol:SULB_1722"/>
<dbReference type="Proteomes" id="UP000269431">
    <property type="component" value="Chromosome"/>
</dbReference>
<dbReference type="OMA" id="AIHPTPV"/>
<reference evidence="22 35" key="6">
    <citation type="journal article" date="2020" name="Nat. Commun.">
        <title>The structures of two archaeal type IV pili illuminate evolutionary relationships.</title>
        <authorList>
            <person name="Wang F."/>
            <person name="Baquero D.P."/>
            <person name="Su Z."/>
            <person name="Beltran L.C."/>
            <person name="Prangishvili D."/>
            <person name="Krupovic M."/>
            <person name="Egelman E.H."/>
        </authorList>
    </citation>
    <scope>NUCLEOTIDE SEQUENCE [LARGE SCALE GENOMIC DNA]</scope>
    <source>
        <strain evidence="22 35">POZ149</strain>
    </source>
</reference>
<evidence type="ECO:0000313" key="28">
    <source>
        <dbReference type="Proteomes" id="UP000267993"/>
    </source>
</evidence>
<dbReference type="EMBL" id="CP033239">
    <property type="protein sequence ID" value="AZF78918.1"/>
    <property type="molecule type" value="Genomic_DNA"/>
</dbReference>
<sequence length="709" mass="77089">MGINLLPIEMDEIRKRLGREPNETEWRVIDAVWSEHCSYKSSKIFLKSFSIDSPNVIMGIKDWQDAGAVDIGDGWAVVIKVESHNHPSAIDPFNGAATGVGGIIRDIISKGAKPIALMDMIRVGNLKIKKNVWLLKNIIAGIAAYGNSIGVPVVGGELSFDDTYNDNPLVDVAAIGIVRKDKIKPSIVDKAGLKLVLAGLTGVDGLGGASFASRKLSGEDEIGAVQIADPFAGKIILDVTLEIADKVEAIKDLGGGGLAVAVTEITNGLGATVDIEKIPLRVKNMNPSDVIISETQERMLYAVEEKNVKEVCEAFEEYEYPCSVIGEITNEPVIKFRYIGKDLVSLPTNVLLNPPRFLWPIKNTKKNVEEKIVDLPLESAIYTVLTHPDLVSKGWAYSQFDYEVNTSTVVKPGDADSAVVSLPNGKLLAIKADANPDMCAEDGYECGKGIVAEAYRNLATVGARGMVAVDHLQFGDPKKAEVYYTFVEAIRGIGEATRFFNIPIVGGKVSFYNENNQGRPIKPTPLIVMAGLVQDKLLKNRVEDNLYVVSVGYTRKELGGSLLSKIFKIPSQAPKVRLQEDLLSSEVVIDSINEGKITFAKDVSRGGLAASLFSILVHGYGVEISTKSILSDTDNVIENLFSESSGRFIVLTNEPEWIVEKSKSKGIVASIIGRVNKKTNILTIDNIDYNLKNIVDNYFNFLEEVMGNG</sequence>
<dbReference type="Pfam" id="PF00586">
    <property type="entry name" value="AIRS"/>
    <property type="match status" value="2"/>
</dbReference>
<dbReference type="SUPFAM" id="SSF56042">
    <property type="entry name" value="PurM C-terminal domain-like"/>
    <property type="match status" value="2"/>
</dbReference>
<dbReference type="EMBL" id="CP011056">
    <property type="protein sequence ID" value="AKA76667.1"/>
    <property type="molecule type" value="Genomic_DNA"/>
</dbReference>
<evidence type="ECO:0000313" key="15">
    <source>
        <dbReference type="EMBL" id="AZF68447.1"/>
    </source>
</evidence>
<dbReference type="Proteomes" id="UP000275843">
    <property type="component" value="Chromosome"/>
</dbReference>
<dbReference type="Pfam" id="PF02769">
    <property type="entry name" value="AIRS_C"/>
    <property type="match status" value="2"/>
</dbReference>
<evidence type="ECO:0000313" key="17">
    <source>
        <dbReference type="EMBL" id="AZF73687.1"/>
    </source>
</evidence>
<evidence type="ECO:0000313" key="13">
    <source>
        <dbReference type="EMBL" id="AKA76667.1"/>
    </source>
</evidence>
<dbReference type="GO" id="GO:0005737">
    <property type="term" value="C:cytoplasm"/>
    <property type="evidence" value="ECO:0007669"/>
    <property type="project" value="UniProtKB-SubCell"/>
</dbReference>
<dbReference type="Proteomes" id="UP000033057">
    <property type="component" value="Chromosome"/>
</dbReference>
<evidence type="ECO:0000313" key="20">
    <source>
        <dbReference type="EMBL" id="AZF81522.1"/>
    </source>
</evidence>
<dbReference type="Proteomes" id="UP000282269">
    <property type="component" value="Chromosome"/>
</dbReference>
<evidence type="ECO:0000256" key="8">
    <source>
        <dbReference type="HAMAP-Rule" id="MF_00420"/>
    </source>
</evidence>
<dbReference type="PIRSF" id="PIRSF001587">
    <property type="entry name" value="FGAM_synthase_II"/>
    <property type="match status" value="1"/>
</dbReference>
<keyword evidence="4 8" id="KW-0547">Nucleotide-binding</keyword>
<evidence type="ECO:0000259" key="11">
    <source>
        <dbReference type="Pfam" id="PF18072"/>
    </source>
</evidence>
<dbReference type="Proteomes" id="UP000273443">
    <property type="component" value="Chromosome"/>
</dbReference>
<keyword evidence="6 8" id="KW-0067">ATP-binding</keyword>
<evidence type="ECO:0000313" key="34">
    <source>
        <dbReference type="Proteomes" id="UP000282269"/>
    </source>
</evidence>
<dbReference type="InterPro" id="IPR010918">
    <property type="entry name" value="PurM-like_C_dom"/>
</dbReference>
<dbReference type="InterPro" id="IPR036676">
    <property type="entry name" value="PurM-like_C_sf"/>
</dbReference>
<dbReference type="EMBL" id="CP011057">
    <property type="protein sequence ID" value="AKA79361.1"/>
    <property type="molecule type" value="Genomic_DNA"/>
</dbReference>
<feature type="binding site" evidence="8">
    <location>
        <position position="510"/>
    </location>
    <ligand>
        <name>substrate</name>
    </ligand>
</feature>
<protein>
    <recommendedName>
        <fullName evidence="8">Phosphoribosylformylglycinamidine synthase subunit PurL</fullName>
        <shortName evidence="8">FGAM synthase</shortName>
        <ecNumber evidence="8">6.3.5.3</ecNumber>
    </recommendedName>
    <alternativeName>
        <fullName evidence="8">Formylglycinamide ribonucleotide amidotransferase subunit II</fullName>
        <shortName evidence="8">FGAR amidotransferase II</shortName>
        <shortName evidence="8">FGAR-AT II</shortName>
    </alternativeName>
    <alternativeName>
        <fullName evidence="8">Glutamine amidotransferase PurL</fullName>
    </alternativeName>
    <alternativeName>
        <fullName evidence="8">Phosphoribosylformylglycinamidine synthase subunit II</fullName>
    </alternativeName>
</protein>
<organism evidence="14 26">
    <name type="scientific">Saccharolobus solfataricus</name>
    <name type="common">Sulfolobus solfataricus</name>
    <dbReference type="NCBI Taxonomy" id="2287"/>
    <lineage>
        <taxon>Archaea</taxon>
        <taxon>Thermoproteota</taxon>
        <taxon>Thermoprotei</taxon>
        <taxon>Sulfolobales</taxon>
        <taxon>Sulfolobaceae</taxon>
        <taxon>Saccharolobus</taxon>
    </lineage>
</organism>
<comment type="function">
    <text evidence="8">Part of the phosphoribosylformylglycinamidine synthase complex involved in the purines biosynthetic pathway. Catalyzes the ATP-dependent conversion of formylglycinamide ribonucleotide (FGAR) and glutamine to yield formylglycinamidine ribonucleotide (FGAM) and glutamate. The FGAM synthase complex is composed of three subunits. PurQ produces an ammonia molecule by converting glutamine to glutamate. PurL transfers the ammonia molecule to FGAR to form FGAM in an ATP-dependent manner. PurS interacts with PurQ and PurL and is thought to assist in the transfer of the ammonia molecule from PurQ to PurL.</text>
</comment>
<dbReference type="EMBL" id="CP050869">
    <property type="protein sequence ID" value="QPG50908.1"/>
    <property type="molecule type" value="Genomic_DNA"/>
</dbReference>
<dbReference type="EC" id="6.3.5.3" evidence="8"/>
<feature type="domain" description="PurM-like C-terminal" evidence="10">
    <location>
        <begin position="588"/>
        <end position="679"/>
    </location>
</feature>
<evidence type="ECO:0000313" key="30">
    <source>
        <dbReference type="Proteomes" id="UP000273194"/>
    </source>
</evidence>
<evidence type="ECO:0000313" key="24">
    <source>
        <dbReference type="Proteomes" id="UP000033057"/>
    </source>
</evidence>
<keyword evidence="3 8" id="KW-0479">Metal-binding</keyword>
<evidence type="ECO:0000313" key="19">
    <source>
        <dbReference type="EMBL" id="AZF78918.1"/>
    </source>
</evidence>
<feature type="active site" evidence="8">
    <location>
        <position position="36"/>
    </location>
</feature>
<evidence type="ECO:0000313" key="12">
    <source>
        <dbReference type="EMBL" id="AKA73970.1"/>
    </source>
</evidence>
<feature type="domain" description="PurM-like N-terminal" evidence="9">
    <location>
        <begin position="64"/>
        <end position="178"/>
    </location>
</feature>
<dbReference type="InterPro" id="IPR041609">
    <property type="entry name" value="PurL_linker"/>
</dbReference>
<dbReference type="SUPFAM" id="SSF55326">
    <property type="entry name" value="PurM N-terminal domain-like"/>
    <property type="match status" value="2"/>
</dbReference>
<dbReference type="EMBL" id="CP033235">
    <property type="protein sequence ID" value="AZF68447.1"/>
    <property type="molecule type" value="Genomic_DNA"/>
</dbReference>
<evidence type="ECO:0000256" key="1">
    <source>
        <dbReference type="ARBA" id="ARBA00022490"/>
    </source>
</evidence>
<reference evidence="28 29" key="4">
    <citation type="journal article" date="2018" name="Proc. Natl. Acad. Sci. U.S.A.">
        <title>Nonmutational mechanism of inheritance in the Archaeon Sulfolobus solfataricus.</title>
        <authorList>
            <person name="Payne S."/>
            <person name="McCarthy S."/>
            <person name="Johnson T."/>
            <person name="North E."/>
            <person name="Blum P."/>
        </authorList>
    </citation>
    <scope>NUCLEOTIDE SEQUENCE [LARGE SCALE GENOMIC DNA]</scope>
    <source>
        <strain evidence="16 28">SARC-H</strain>
        <strain evidence="17 32">SARC-I</strain>
        <strain evidence="19 33">SARC-N</strain>
        <strain evidence="20 34">SARC-O</strain>
        <strain evidence="21 29">SUL120</strain>
        <strain evidence="15 30">SULG</strain>
        <strain evidence="18 31">SULM</strain>
    </source>
</reference>
<dbReference type="InterPro" id="IPR036921">
    <property type="entry name" value="PurM-like_N_sf"/>
</dbReference>
<comment type="subcellular location">
    <subcellularLocation>
        <location evidence="8">Cytoplasm</location>
    </subcellularLocation>
</comment>
<evidence type="ECO:0000313" key="33">
    <source>
        <dbReference type="Proteomes" id="UP000278715"/>
    </source>
</evidence>
<proteinExistence type="inferred from homology"/>
<dbReference type="EMBL" id="CP011055">
    <property type="protein sequence ID" value="AKA73970.1"/>
    <property type="molecule type" value="Genomic_DNA"/>
</dbReference>
<evidence type="ECO:0000313" key="25">
    <source>
        <dbReference type="Proteomes" id="UP000033085"/>
    </source>
</evidence>
<dbReference type="PANTHER" id="PTHR43555">
    <property type="entry name" value="PHOSPHORIBOSYLFORMYLGLYCINAMIDINE SYNTHASE SUBUNIT PURL"/>
    <property type="match status" value="1"/>
</dbReference>
<comment type="subunit">
    <text evidence="8">Monomer. Part of the FGAM synthase complex composed of 1 PurL, 1 PurQ and 2 PurS subunits.</text>
</comment>
<evidence type="ECO:0000313" key="29">
    <source>
        <dbReference type="Proteomes" id="UP000269431"/>
    </source>
</evidence>
<feature type="binding site" evidence="8">
    <location>
        <position position="105"/>
    </location>
    <ligand>
        <name>substrate</name>
    </ligand>
</feature>
<evidence type="ECO:0000313" key="14">
    <source>
        <dbReference type="EMBL" id="AKA79361.1"/>
    </source>
</evidence>
<dbReference type="CDD" id="cd02203">
    <property type="entry name" value="PurL_repeat1"/>
    <property type="match status" value="1"/>
</dbReference>
<keyword evidence="1 8" id="KW-0963">Cytoplasm</keyword>
<evidence type="ECO:0000256" key="6">
    <source>
        <dbReference type="ARBA" id="ARBA00022840"/>
    </source>
</evidence>
<evidence type="ECO:0000256" key="2">
    <source>
        <dbReference type="ARBA" id="ARBA00022598"/>
    </source>
</evidence>
<feature type="active site" description="Proton acceptor" evidence="8">
    <location>
        <position position="84"/>
    </location>
</feature>
<dbReference type="Proteomes" id="UP000594632">
    <property type="component" value="Chromosome"/>
</dbReference>
<evidence type="ECO:0000256" key="5">
    <source>
        <dbReference type="ARBA" id="ARBA00022755"/>
    </source>
</evidence>
<feature type="binding site" evidence="8">
    <location>
        <position position="226"/>
    </location>
    <ligand>
        <name>substrate</name>
    </ligand>
</feature>
<evidence type="ECO:0000259" key="10">
    <source>
        <dbReference type="Pfam" id="PF02769"/>
    </source>
</evidence>
<evidence type="ECO:0000256" key="3">
    <source>
        <dbReference type="ARBA" id="ARBA00022723"/>
    </source>
</evidence>
<dbReference type="Proteomes" id="UP000033085">
    <property type="component" value="Chromosome"/>
</dbReference>
<dbReference type="Gene3D" id="3.30.1330.10">
    <property type="entry name" value="PurM-like, N-terminal domain"/>
    <property type="match status" value="2"/>
</dbReference>
<evidence type="ECO:0000313" key="26">
    <source>
        <dbReference type="Proteomes" id="UP000033106"/>
    </source>
</evidence>
<dbReference type="HAMAP" id="MF_00420">
    <property type="entry name" value="PurL_2"/>
    <property type="match status" value="1"/>
</dbReference>
<dbReference type="GeneID" id="44129631"/>
<dbReference type="InterPro" id="IPR016188">
    <property type="entry name" value="PurM-like_N"/>
</dbReference>
<name>A0A0E3GWN1_SACSO</name>
<feature type="binding site" evidence="8">
    <location>
        <position position="80"/>
    </location>
    <ligand>
        <name>ATP</name>
        <dbReference type="ChEBI" id="CHEBI:30616"/>
    </ligand>
</feature>
<dbReference type="RefSeq" id="WP_009991165.1">
    <property type="nucleotide sequence ID" value="NZ_CP011055.2"/>
</dbReference>
<dbReference type="Proteomes" id="UP000076770">
    <property type="component" value="Chromosome i"/>
</dbReference>
<dbReference type="GeneID" id="1454907"/>
<reference evidence="23" key="3">
    <citation type="submission" date="2016-04" db="EMBL/GenBank/DDBJ databases">
        <authorList>
            <person name="Evans L.H."/>
            <person name="Alamgir A."/>
            <person name="Owens N."/>
            <person name="Weber N.D."/>
            <person name="Virtaneva K."/>
            <person name="Barbian K."/>
            <person name="Babar A."/>
            <person name="Rosenke K."/>
        </authorList>
    </citation>
    <scope>NUCLEOTIDE SEQUENCE</scope>
    <source>
        <strain evidence="23">P1</strain>
    </source>
</reference>
<feature type="binding site" evidence="8">
    <location>
        <position position="470"/>
    </location>
    <ligand>
        <name>ATP</name>
        <dbReference type="ChEBI" id="CHEBI:30616"/>
    </ligand>
</feature>
<evidence type="ECO:0000313" key="18">
    <source>
        <dbReference type="EMBL" id="AZF76309.1"/>
    </source>
</evidence>
<dbReference type="GO" id="GO:0000287">
    <property type="term" value="F:magnesium ion binding"/>
    <property type="evidence" value="ECO:0007669"/>
    <property type="project" value="UniProtKB-UniRule"/>
</dbReference>
<dbReference type="SMR" id="A0A0E3GWN1"/>
<evidence type="ECO:0000313" key="23">
    <source>
        <dbReference type="EMBL" id="SAI84179.1"/>
    </source>
</evidence>
<dbReference type="EMBL" id="CP033238">
    <property type="protein sequence ID" value="AZF76309.1"/>
    <property type="molecule type" value="Genomic_DNA"/>
</dbReference>
<dbReference type="PANTHER" id="PTHR43555:SF1">
    <property type="entry name" value="PHOSPHORIBOSYLFORMYLGLYCINAMIDINE SYNTHASE SUBUNIT PURL"/>
    <property type="match status" value="1"/>
</dbReference>
<gene>
    <name evidence="8 14" type="primary">purL</name>
    <name evidence="22" type="ORF">HFC64_14775</name>
    <name evidence="23" type="ORF">SSOP1_0624</name>
    <name evidence="14" type="ORF">SULA_1721</name>
    <name evidence="12" type="ORF">SULB_1722</name>
    <name evidence="13" type="ORF">SULC_1720</name>
    <name evidence="15" type="ORF">SULG_08630</name>
    <name evidence="16" type="ORF">SULH_08630</name>
    <name evidence="17" type="ORF">SULI_08630</name>
    <name evidence="18" type="ORF">SULM_08620</name>
    <name evidence="19" type="ORF">SULN_08620</name>
    <name evidence="20" type="ORF">SULO_08630</name>
    <name evidence="21" type="ORF">SULZ_08555</name>
</gene>
<evidence type="ECO:0000313" key="31">
    <source>
        <dbReference type="Proteomes" id="UP000273443"/>
    </source>
</evidence>
<feature type="binding site" evidence="8">
    <location>
        <position position="252"/>
    </location>
    <ligand>
        <name>Mg(2+)</name>
        <dbReference type="ChEBI" id="CHEBI:18420"/>
        <label>2</label>
    </ligand>
</feature>
<dbReference type="UniPathway" id="UPA00074">
    <property type="reaction ID" value="UER00128"/>
</dbReference>
<dbReference type="Proteomes" id="UP000278715">
    <property type="component" value="Chromosome"/>
</dbReference>
<dbReference type="Proteomes" id="UP000033106">
    <property type="component" value="Chromosome"/>
</dbReference>
<feature type="binding site" evidence="8">
    <location>
        <begin position="83"/>
        <end position="86"/>
    </location>
    <ligand>
        <name>substrate</name>
    </ligand>
</feature>
<feature type="domain" description="Phosphoribosylformylglycinamidine synthase linker" evidence="11">
    <location>
        <begin position="2"/>
        <end position="40"/>
    </location>
</feature>
<dbReference type="EMBL" id="CP033237">
    <property type="protein sequence ID" value="AZF73687.1"/>
    <property type="molecule type" value="Genomic_DNA"/>
</dbReference>
<feature type="binding site" evidence="8">
    <location>
        <position position="82"/>
    </location>
    <ligand>
        <name>Mg(2+)</name>
        <dbReference type="ChEBI" id="CHEBI:18420"/>
        <label>1</label>
    </ligand>
</feature>
<dbReference type="Pfam" id="PF18072">
    <property type="entry name" value="FGAR-AT_linker"/>
    <property type="match status" value="1"/>
</dbReference>
<comment type="similarity">
    <text evidence="8">Belongs to the FGAMS family.</text>
</comment>
<keyword evidence="5 8" id="KW-0658">Purine biosynthesis</keyword>
<accession>A0A0E3GWN1</accession>
<dbReference type="NCBIfam" id="TIGR01736">
    <property type="entry name" value="FGAM_synth_II"/>
    <property type="match status" value="1"/>
</dbReference>
<dbReference type="GO" id="GO:0006189">
    <property type="term" value="P:'de novo' IMP biosynthetic process"/>
    <property type="evidence" value="ECO:0007669"/>
    <property type="project" value="UniProtKB-UniRule"/>
</dbReference>
<comment type="caution">
    <text evidence="8">Lacks conserved residue(s) required for the propagation of feature annotation.</text>
</comment>
<keyword evidence="2 8" id="KW-0436">Ligase</keyword>
<evidence type="ECO:0000313" key="35">
    <source>
        <dbReference type="Proteomes" id="UP000594632"/>
    </source>
</evidence>
<evidence type="ECO:0000313" key="27">
    <source>
        <dbReference type="Proteomes" id="UP000076770"/>
    </source>
</evidence>
<dbReference type="OrthoDB" id="8251at2157"/>
<reference evidence="24 25" key="1">
    <citation type="journal article" date="2015" name="Genome Announc.">
        <title>Complete Genome Sequence of Sulfolobus solfataricus Strain 98/2 and Evolved Derivatives.</title>
        <authorList>
            <person name="McCarthy S."/>
            <person name="Gradnigo J."/>
            <person name="Johnson T."/>
            <person name="Payne S."/>
            <person name="Lipzen A."/>
            <person name="Martin J."/>
            <person name="Schackwitz W."/>
            <person name="Moriyama E."/>
            <person name="Blum P."/>
        </authorList>
    </citation>
    <scope>NUCLEOTIDE SEQUENCE [LARGE SCALE GENOMIC DNA]</scope>
    <source>
        <strain evidence="24">98/2 SULC</strain>
        <strain evidence="12">SARC-B</strain>
        <strain evidence="13">SARC-C</strain>
        <strain evidence="14 26">SULA</strain>
        <strain evidence="25">SULB</strain>
    </source>
</reference>
<feature type="binding site" evidence="8">
    <location>
        <position position="39"/>
    </location>
    <ligand>
        <name>ATP</name>
        <dbReference type="ChEBI" id="CHEBI:30616"/>
    </ligand>
</feature>
<evidence type="ECO:0000256" key="4">
    <source>
        <dbReference type="ARBA" id="ARBA00022741"/>
    </source>
</evidence>
<dbReference type="NCBIfam" id="NF002290">
    <property type="entry name" value="PRK01213.1"/>
    <property type="match status" value="1"/>
</dbReference>
<dbReference type="KEGG" id="ssof:SULC_1720"/>
<dbReference type="EMBL" id="CP033236">
    <property type="protein sequence ID" value="AZF71067.1"/>
    <property type="molecule type" value="Genomic_DNA"/>
</dbReference>
<evidence type="ECO:0000313" key="32">
    <source>
        <dbReference type="Proteomes" id="UP000275843"/>
    </source>
</evidence>
<feature type="domain" description="PurM-like C-terminal" evidence="10">
    <location>
        <begin position="190"/>
        <end position="337"/>
    </location>
</feature>
<dbReference type="EMBL" id="CP033240">
    <property type="protein sequence ID" value="AZF81522.1"/>
    <property type="molecule type" value="Genomic_DNA"/>
</dbReference>
<evidence type="ECO:0000313" key="16">
    <source>
        <dbReference type="EMBL" id="AZF71067.1"/>
    </source>
</evidence>
<dbReference type="KEGG" id="ssoa:SULA_1721"/>
<dbReference type="PATRIC" id="fig|2287.6.peg.1780"/>
<evidence type="ECO:0000313" key="22">
    <source>
        <dbReference type="EMBL" id="QPG50908.1"/>
    </source>
</evidence>
<evidence type="ECO:0000259" key="9">
    <source>
        <dbReference type="Pfam" id="PF00586"/>
    </source>
</evidence>
<dbReference type="EMBL" id="CP033241">
    <property type="protein sequence ID" value="AZF84100.1"/>
    <property type="molecule type" value="Genomic_DNA"/>
</dbReference>
<keyword evidence="7 8" id="KW-0460">Magnesium</keyword>
<dbReference type="Proteomes" id="UP000267993">
    <property type="component" value="Chromosome"/>
</dbReference>
<dbReference type="GO" id="GO:0004642">
    <property type="term" value="F:phosphoribosylformylglycinamidine synthase activity"/>
    <property type="evidence" value="ECO:0007669"/>
    <property type="project" value="UniProtKB-UniRule"/>
</dbReference>
<dbReference type="GO" id="GO:0005524">
    <property type="term" value="F:ATP binding"/>
    <property type="evidence" value="ECO:0007669"/>
    <property type="project" value="UniProtKB-UniRule"/>
</dbReference>
<feature type="domain" description="PurM-like N-terminal" evidence="9">
    <location>
        <begin position="416"/>
        <end position="533"/>
    </location>
</feature>
<feature type="binding site" evidence="8">
    <location>
        <position position="106"/>
    </location>
    <ligand>
        <name>Mg(2+)</name>
        <dbReference type="ChEBI" id="CHEBI:18420"/>
        <label>2</label>
    </ligand>
</feature>
<dbReference type="AlphaFoldDB" id="A0A0E3GWN1"/>
<dbReference type="EMBL" id="LT549890">
    <property type="protein sequence ID" value="SAI84179.1"/>
    <property type="molecule type" value="Genomic_DNA"/>
</dbReference>
<comment type="pathway">
    <text evidence="8">Purine metabolism; IMP biosynthesis via de novo pathway; 5-amino-1-(5-phospho-D-ribosyl)imidazole from N(2)-formyl-N(1)-(5-phospho-D-ribosyl)glycinamide: step 1/2.</text>
</comment>
<dbReference type="InterPro" id="IPR010074">
    <property type="entry name" value="PRibForGlyAmidine_synth_PurL"/>
</dbReference>
<reference evidence="14" key="5">
    <citation type="submission" date="2018-10" db="EMBL/GenBank/DDBJ databases">
        <authorList>
            <person name="McCarthy S."/>
            <person name="Gradnigo J."/>
            <person name="Johnson T."/>
            <person name="Payne S."/>
            <person name="Lipzen A."/>
            <person name="Schackwitz W."/>
            <person name="Martin J."/>
            <person name="Moriyama E."/>
            <person name="Blum P."/>
        </authorList>
    </citation>
    <scope>NUCLEOTIDE SEQUENCE</scope>
    <source>
        <strain evidence="12">SARC-B</strain>
        <strain evidence="13">SARC-C</strain>
        <strain evidence="14">SULA</strain>
    </source>
</reference>
<comment type="catalytic activity">
    <reaction evidence="8">
        <text>N(2)-formyl-N(1)-(5-phospho-beta-D-ribosyl)glycinamide + L-glutamine + ATP + H2O = 2-formamido-N(1)-(5-O-phospho-beta-D-ribosyl)acetamidine + L-glutamate + ADP + phosphate + H(+)</text>
        <dbReference type="Rhea" id="RHEA:17129"/>
        <dbReference type="ChEBI" id="CHEBI:15377"/>
        <dbReference type="ChEBI" id="CHEBI:15378"/>
        <dbReference type="ChEBI" id="CHEBI:29985"/>
        <dbReference type="ChEBI" id="CHEBI:30616"/>
        <dbReference type="ChEBI" id="CHEBI:43474"/>
        <dbReference type="ChEBI" id="CHEBI:58359"/>
        <dbReference type="ChEBI" id="CHEBI:147286"/>
        <dbReference type="ChEBI" id="CHEBI:147287"/>
        <dbReference type="ChEBI" id="CHEBI:456216"/>
        <dbReference type="EC" id="6.3.5.3"/>
    </reaction>
</comment>
<evidence type="ECO:0000313" key="21">
    <source>
        <dbReference type="EMBL" id="AZF84100.1"/>
    </source>
</evidence>
<dbReference type="CDD" id="cd02204">
    <property type="entry name" value="PurL_repeat2"/>
    <property type="match status" value="1"/>
</dbReference>
<dbReference type="Proteomes" id="UP000273194">
    <property type="component" value="Chromosome"/>
</dbReference>
<evidence type="ECO:0000256" key="7">
    <source>
        <dbReference type="ARBA" id="ARBA00022842"/>
    </source>
</evidence>
<feature type="binding site" evidence="8">
    <location>
        <position position="507"/>
    </location>
    <ligand>
        <name>ATP</name>
        <dbReference type="ChEBI" id="CHEBI:30616"/>
    </ligand>
</feature>
<reference evidence="27" key="2">
    <citation type="submission" date="2016-04" db="EMBL/GenBank/DDBJ databases">
        <authorList>
            <person name="Shah S.A."/>
            <person name="Garrett R.A."/>
        </authorList>
    </citation>
    <scope>NUCLEOTIDE SEQUENCE [LARGE SCALE GENOMIC DNA]</scope>
    <source>
        <strain evidence="27">ATCC 35091 / DSM 1616 / JCM 8930 / NBRC 15331 / P1</strain>
    </source>
</reference>